<dbReference type="Pfam" id="PF13632">
    <property type="entry name" value="Glyco_trans_2_3"/>
    <property type="match status" value="1"/>
</dbReference>
<dbReference type="Gene3D" id="3.90.550.10">
    <property type="entry name" value="Spore Coat Polysaccharide Biosynthesis Protein SpsA, Chain A"/>
    <property type="match status" value="1"/>
</dbReference>
<feature type="transmembrane region" description="Helical" evidence="4">
    <location>
        <begin position="355"/>
        <end position="383"/>
    </location>
</feature>
<protein>
    <submittedName>
        <fullName evidence="7">Glycosyltransferase family 2 protein</fullName>
    </submittedName>
</protein>
<dbReference type="CDD" id="cd06423">
    <property type="entry name" value="CESA_like"/>
    <property type="match status" value="1"/>
</dbReference>
<evidence type="ECO:0000313" key="7">
    <source>
        <dbReference type="EMBL" id="TYR75804.1"/>
    </source>
</evidence>
<dbReference type="Pfam" id="PF00535">
    <property type="entry name" value="Glycos_transf_2"/>
    <property type="match status" value="1"/>
</dbReference>
<evidence type="ECO:0000256" key="2">
    <source>
        <dbReference type="ARBA" id="ARBA00022676"/>
    </source>
</evidence>
<dbReference type="EMBL" id="VTEH01000005">
    <property type="protein sequence ID" value="TYR75804.1"/>
    <property type="molecule type" value="Genomic_DNA"/>
</dbReference>
<comment type="caution">
    <text evidence="7">The sequence shown here is derived from an EMBL/GenBank/DDBJ whole genome shotgun (WGS) entry which is preliminary data.</text>
</comment>
<keyword evidence="4" id="KW-1133">Transmembrane helix</keyword>
<reference evidence="7 8" key="1">
    <citation type="submission" date="2019-08" db="EMBL/GenBank/DDBJ databases">
        <title>Bacillus genomes from the desert of Cuatro Cienegas, Coahuila.</title>
        <authorList>
            <person name="Olmedo-Alvarez G."/>
        </authorList>
    </citation>
    <scope>NUCLEOTIDE SEQUENCE [LARGE SCALE GENOMIC DNA]</scope>
    <source>
        <strain evidence="7 8">CH40_1T</strain>
    </source>
</reference>
<evidence type="ECO:0000256" key="4">
    <source>
        <dbReference type="SAM" id="Phobius"/>
    </source>
</evidence>
<dbReference type="InterPro" id="IPR001173">
    <property type="entry name" value="Glyco_trans_2-like"/>
</dbReference>
<evidence type="ECO:0000259" key="6">
    <source>
        <dbReference type="Pfam" id="PF13632"/>
    </source>
</evidence>
<name>A0A5D4KES7_9BACI</name>
<dbReference type="RefSeq" id="WP_148946551.1">
    <property type="nucleotide sequence ID" value="NZ_JBNILU010000007.1"/>
</dbReference>
<feature type="transmembrane region" description="Helical" evidence="4">
    <location>
        <begin position="12"/>
        <end position="35"/>
    </location>
</feature>
<dbReference type="PANTHER" id="PTHR43630">
    <property type="entry name" value="POLY-BETA-1,6-N-ACETYL-D-GLUCOSAMINE SYNTHASE"/>
    <property type="match status" value="1"/>
</dbReference>
<feature type="domain" description="Glycosyltransferase 2-like" evidence="5">
    <location>
        <begin position="64"/>
        <end position="205"/>
    </location>
</feature>
<dbReference type="SUPFAM" id="SSF53448">
    <property type="entry name" value="Nucleotide-diphospho-sugar transferases"/>
    <property type="match status" value="1"/>
</dbReference>
<organism evidence="7 8">
    <name type="scientific">Rossellomorea vietnamensis</name>
    <dbReference type="NCBI Taxonomy" id="218284"/>
    <lineage>
        <taxon>Bacteria</taxon>
        <taxon>Bacillati</taxon>
        <taxon>Bacillota</taxon>
        <taxon>Bacilli</taxon>
        <taxon>Bacillales</taxon>
        <taxon>Bacillaceae</taxon>
        <taxon>Rossellomorea</taxon>
    </lineage>
</organism>
<evidence type="ECO:0000256" key="3">
    <source>
        <dbReference type="ARBA" id="ARBA00022679"/>
    </source>
</evidence>
<keyword evidence="3 7" id="KW-0808">Transferase</keyword>
<dbReference type="PANTHER" id="PTHR43630:SF1">
    <property type="entry name" value="POLY-BETA-1,6-N-ACETYL-D-GLUCOSAMINE SYNTHASE"/>
    <property type="match status" value="1"/>
</dbReference>
<evidence type="ECO:0000313" key="8">
    <source>
        <dbReference type="Proteomes" id="UP000323317"/>
    </source>
</evidence>
<evidence type="ECO:0000259" key="5">
    <source>
        <dbReference type="Pfam" id="PF00535"/>
    </source>
</evidence>
<keyword evidence="4" id="KW-0812">Transmembrane</keyword>
<dbReference type="InterPro" id="IPR029044">
    <property type="entry name" value="Nucleotide-diphossugar_trans"/>
</dbReference>
<evidence type="ECO:0000256" key="1">
    <source>
        <dbReference type="ARBA" id="ARBA00006739"/>
    </source>
</evidence>
<dbReference type="GO" id="GO:0016757">
    <property type="term" value="F:glycosyltransferase activity"/>
    <property type="evidence" value="ECO:0007669"/>
    <property type="project" value="UniProtKB-KW"/>
</dbReference>
<dbReference type="AlphaFoldDB" id="A0A5D4KES7"/>
<comment type="similarity">
    <text evidence="1">Belongs to the glycosyltransferase 2 family.</text>
</comment>
<feature type="domain" description="Glycosyltransferase 2-like" evidence="6">
    <location>
        <begin position="240"/>
        <end position="401"/>
    </location>
</feature>
<sequence length="469" mass="53634">MFYSIMSDLFYYAGSLLIVYMLFVFTFYLFIFFVSAAELRKKLGMETGQHEELLYSYDTKPVTLLVPAYNEQMGIVQSVRSLLSMNYPEYEIVVVNDGSKDDTLQVMIDQFSMEKIPMVIRKSLDTQPIKAVYQSKVYKHVYLVDKENGGKADALNAGINISKFPYFCTLDGDSILERDAFLQVMKPIIDSNGEVIAVGGSVRIANGCKIERGEVVEVGLSQKPIVIMQVIEYLRAFLMGRIGLSKFNILLIVSGAFGVFHKDWVLKAGGYNPNTVGEDMELVVRLHRLLKDEKSTNRIEYIPDPVCWTEAPESVKVLGRQRSRWQRGLFETLYIHKGMLLNPRYKSVGLISLPYFLLIELLGAVVEFLGYVVLVMGITFSLISWKMALLLFCLSLLYGSFLSMCGVLLEEWSLRKYPKLKDVVKLFFLALSETFWYRPVTTFFRIQGLLQLRNKKHQWGDMERKGVSS</sequence>
<keyword evidence="4" id="KW-0472">Membrane</keyword>
<keyword evidence="2" id="KW-0328">Glycosyltransferase</keyword>
<dbReference type="Proteomes" id="UP000323317">
    <property type="component" value="Unassembled WGS sequence"/>
</dbReference>
<accession>A0A5D4KES7</accession>
<feature type="transmembrane region" description="Helical" evidence="4">
    <location>
        <begin position="389"/>
        <end position="409"/>
    </location>
</feature>
<gene>
    <name evidence="7" type="ORF">FZC79_09295</name>
</gene>
<proteinExistence type="inferred from homology"/>